<keyword evidence="4 10" id="KW-1133">Transmembrane helix</keyword>
<evidence type="ECO:0000256" key="7">
    <source>
        <dbReference type="ARBA" id="ARBA00023170"/>
    </source>
</evidence>
<evidence type="ECO:0000256" key="8">
    <source>
        <dbReference type="ARBA" id="ARBA00023224"/>
    </source>
</evidence>
<dbReference type="OrthoDB" id="10044919at2759"/>
<keyword evidence="7" id="KW-0675">Receptor</keyword>
<evidence type="ECO:0000259" key="11">
    <source>
        <dbReference type="PROSITE" id="PS50262"/>
    </source>
</evidence>
<evidence type="ECO:0000256" key="6">
    <source>
        <dbReference type="ARBA" id="ARBA00023136"/>
    </source>
</evidence>
<dbReference type="InterPro" id="IPR000276">
    <property type="entry name" value="GPCR_Rhodpsn"/>
</dbReference>
<keyword evidence="8" id="KW-0807">Transducer</keyword>
<feature type="transmembrane region" description="Helical" evidence="10">
    <location>
        <begin position="246"/>
        <end position="266"/>
    </location>
</feature>
<dbReference type="Pfam" id="PF00001">
    <property type="entry name" value="7tm_1"/>
    <property type="match status" value="1"/>
</dbReference>
<protein>
    <recommendedName>
        <fullName evidence="11">G-protein coupled receptors family 1 profile domain-containing protein</fullName>
    </recommendedName>
</protein>
<keyword evidence="5" id="KW-0297">G-protein coupled receptor</keyword>
<evidence type="ECO:0000256" key="5">
    <source>
        <dbReference type="ARBA" id="ARBA00023040"/>
    </source>
</evidence>
<keyword evidence="2" id="KW-1003">Cell membrane</keyword>
<proteinExistence type="predicted"/>
<evidence type="ECO:0000256" key="2">
    <source>
        <dbReference type="ARBA" id="ARBA00022475"/>
    </source>
</evidence>
<reference evidence="12 13" key="1">
    <citation type="submission" date="2018-04" db="EMBL/GenBank/DDBJ databases">
        <title>The genome of golden apple snail Pomacea canaliculata provides insight into stress tolerance and invasive adaptation.</title>
        <authorList>
            <person name="Liu C."/>
            <person name="Liu B."/>
            <person name="Ren Y."/>
            <person name="Zhang Y."/>
            <person name="Wang H."/>
            <person name="Li S."/>
            <person name="Jiang F."/>
            <person name="Yin L."/>
            <person name="Zhang G."/>
            <person name="Qian W."/>
            <person name="Fan W."/>
        </authorList>
    </citation>
    <scope>NUCLEOTIDE SEQUENCE [LARGE SCALE GENOMIC DNA]</scope>
    <source>
        <strain evidence="12">SZHN2017</strain>
        <tissue evidence="12">Muscle</tissue>
    </source>
</reference>
<keyword evidence="6 10" id="KW-0472">Membrane</keyword>
<feature type="transmembrane region" description="Helical" evidence="10">
    <location>
        <begin position="6"/>
        <end position="23"/>
    </location>
</feature>
<dbReference type="PANTHER" id="PTHR24228:SF75">
    <property type="entry name" value="G-PROTEIN COUPLED RECEPTORS FAMILY 1 PROFILE DOMAIN-CONTAINING PROTEIN"/>
    <property type="match status" value="1"/>
</dbReference>
<name>A0A2T7Q116_POMCA</name>
<dbReference type="PANTHER" id="PTHR24228">
    <property type="entry name" value="B2 BRADYKININ RECEPTOR/ANGIOTENSIN II RECEPTOR"/>
    <property type="match status" value="1"/>
</dbReference>
<evidence type="ECO:0000256" key="10">
    <source>
        <dbReference type="SAM" id="Phobius"/>
    </source>
</evidence>
<dbReference type="EMBL" id="PZQS01000001">
    <property type="protein sequence ID" value="PVD39358.1"/>
    <property type="molecule type" value="Genomic_DNA"/>
</dbReference>
<comment type="subcellular location">
    <subcellularLocation>
        <location evidence="1">Cell membrane</location>
        <topology evidence="1">Multi-pass membrane protein</topology>
    </subcellularLocation>
</comment>
<accession>A0A2T7Q116</accession>
<dbReference type="PROSITE" id="PS50262">
    <property type="entry name" value="G_PROTEIN_RECEP_F1_2"/>
    <property type="match status" value="1"/>
</dbReference>
<organism evidence="12 13">
    <name type="scientific">Pomacea canaliculata</name>
    <name type="common">Golden apple snail</name>
    <dbReference type="NCBI Taxonomy" id="400727"/>
    <lineage>
        <taxon>Eukaryota</taxon>
        <taxon>Metazoa</taxon>
        <taxon>Spiralia</taxon>
        <taxon>Lophotrochozoa</taxon>
        <taxon>Mollusca</taxon>
        <taxon>Gastropoda</taxon>
        <taxon>Caenogastropoda</taxon>
        <taxon>Architaenioglossa</taxon>
        <taxon>Ampullarioidea</taxon>
        <taxon>Ampullariidae</taxon>
        <taxon>Pomacea</taxon>
    </lineage>
</organism>
<evidence type="ECO:0000256" key="3">
    <source>
        <dbReference type="ARBA" id="ARBA00022692"/>
    </source>
</evidence>
<dbReference type="Gene3D" id="1.20.1070.10">
    <property type="entry name" value="Rhodopsin 7-helix transmembrane proteins"/>
    <property type="match status" value="1"/>
</dbReference>
<dbReference type="GO" id="GO:0005886">
    <property type="term" value="C:plasma membrane"/>
    <property type="evidence" value="ECO:0007669"/>
    <property type="project" value="UniProtKB-SubCell"/>
</dbReference>
<evidence type="ECO:0000313" key="12">
    <source>
        <dbReference type="EMBL" id="PVD39358.1"/>
    </source>
</evidence>
<dbReference type="GO" id="GO:0004930">
    <property type="term" value="F:G protein-coupled receptor activity"/>
    <property type="evidence" value="ECO:0007669"/>
    <property type="project" value="UniProtKB-KW"/>
</dbReference>
<feature type="transmembrane region" description="Helical" evidence="10">
    <location>
        <begin position="30"/>
        <end position="54"/>
    </location>
</feature>
<keyword evidence="3 10" id="KW-0812">Transmembrane</keyword>
<feature type="transmembrane region" description="Helical" evidence="10">
    <location>
        <begin position="157"/>
        <end position="179"/>
    </location>
</feature>
<dbReference type="STRING" id="400727.A0A2T7Q116"/>
<gene>
    <name evidence="12" type="ORF">C0Q70_01988</name>
</gene>
<dbReference type="Proteomes" id="UP000245119">
    <property type="component" value="Linkage Group LG1"/>
</dbReference>
<feature type="transmembrane region" description="Helical" evidence="10">
    <location>
        <begin position="213"/>
        <end position="234"/>
    </location>
</feature>
<evidence type="ECO:0000256" key="1">
    <source>
        <dbReference type="ARBA" id="ARBA00004651"/>
    </source>
</evidence>
<dbReference type="CDD" id="cd00637">
    <property type="entry name" value="7tm_classA_rhodopsin-like"/>
    <property type="match status" value="1"/>
</dbReference>
<feature type="transmembrane region" description="Helical" evidence="10">
    <location>
        <begin position="69"/>
        <end position="93"/>
    </location>
</feature>
<evidence type="ECO:0000256" key="9">
    <source>
        <dbReference type="SAM" id="MobiDB-lite"/>
    </source>
</evidence>
<feature type="transmembrane region" description="Helical" evidence="10">
    <location>
        <begin position="105"/>
        <end position="125"/>
    </location>
</feature>
<dbReference type="PRINTS" id="PR00237">
    <property type="entry name" value="GPCRRHODOPSN"/>
</dbReference>
<feature type="region of interest" description="Disordered" evidence="9">
    <location>
        <begin position="317"/>
        <end position="353"/>
    </location>
</feature>
<dbReference type="SUPFAM" id="SSF81321">
    <property type="entry name" value="Family A G protein-coupled receptor-like"/>
    <property type="match status" value="1"/>
</dbReference>
<dbReference type="InterPro" id="IPR017452">
    <property type="entry name" value="GPCR_Rhodpsn_7TM"/>
</dbReference>
<evidence type="ECO:0000256" key="4">
    <source>
        <dbReference type="ARBA" id="ARBA00022989"/>
    </source>
</evidence>
<sequence>MAPQIGSFGNVLILLVMTLVRGTQRTGKAFVINLALADLCVAAIADPMCVTAVIKGEAWFNDKVWLCEAVASMCLTACFCAFLSLTLATLNRFVFICHNNWYERLFTKFTCVAACVGSWVVAFFFEFPNFLGWGGHYFDKKNHQCIWNRTNSFSYTLLVSAGLIGGPLTFMLLSHILIFRRIYRTKMSLYVFEEKDPTNKRKLWQEILRTSRMLLGIFCVFVVCWTPYSVVIVLDFSQRLSVEAHLFVTMLAHMHSSSNCLVYFIINPSFRKGVFRILGLSKCVTSGDISSTTYTESRGGDITKISDSKSVLRTTVSASSSSSNLTGKPTALDPSKSSGCEELPPGFSYLDSP</sequence>
<keyword evidence="13" id="KW-1185">Reference proteome</keyword>
<dbReference type="AlphaFoldDB" id="A0A2T7Q116"/>
<feature type="domain" description="G-protein coupled receptors family 1 profile" evidence="11">
    <location>
        <begin position="9"/>
        <end position="263"/>
    </location>
</feature>
<evidence type="ECO:0000313" key="13">
    <source>
        <dbReference type="Proteomes" id="UP000245119"/>
    </source>
</evidence>
<comment type="caution">
    <text evidence="12">The sequence shown here is derived from an EMBL/GenBank/DDBJ whole genome shotgun (WGS) entry which is preliminary data.</text>
</comment>